<keyword evidence="4" id="KW-0540">Nuclease</keyword>
<dbReference type="EMBL" id="JBJQND010000011">
    <property type="protein sequence ID" value="KAL3862212.1"/>
    <property type="molecule type" value="Genomic_DNA"/>
</dbReference>
<comment type="caution">
    <text evidence="9">The sequence shown here is derived from an EMBL/GenBank/DDBJ whole genome shotgun (WGS) entry which is preliminary data.</text>
</comment>
<dbReference type="GO" id="GO:0004518">
    <property type="term" value="F:nuclease activity"/>
    <property type="evidence" value="ECO:0007669"/>
    <property type="project" value="UniProtKB-KW"/>
</dbReference>
<evidence type="ECO:0000259" key="8">
    <source>
        <dbReference type="Pfam" id="PF13359"/>
    </source>
</evidence>
<feature type="domain" description="DDE Tnp4" evidence="8">
    <location>
        <begin position="153"/>
        <end position="280"/>
    </location>
</feature>
<dbReference type="Proteomes" id="UP001634394">
    <property type="component" value="Unassembled WGS sequence"/>
</dbReference>
<keyword evidence="7" id="KW-0539">Nucleus</keyword>
<dbReference type="InterPro" id="IPR027806">
    <property type="entry name" value="HARBI1_dom"/>
</dbReference>
<evidence type="ECO:0000256" key="4">
    <source>
        <dbReference type="ARBA" id="ARBA00022722"/>
    </source>
</evidence>
<comment type="subcellular location">
    <subcellularLocation>
        <location evidence="2">Nucleus</location>
    </subcellularLocation>
</comment>
<dbReference type="PANTHER" id="PTHR22930">
    <property type="match status" value="1"/>
</dbReference>
<keyword evidence="10" id="KW-1185">Reference proteome</keyword>
<dbReference type="GO" id="GO:0016787">
    <property type="term" value="F:hydrolase activity"/>
    <property type="evidence" value="ECO:0007669"/>
    <property type="project" value="UniProtKB-KW"/>
</dbReference>
<evidence type="ECO:0000313" key="10">
    <source>
        <dbReference type="Proteomes" id="UP001634394"/>
    </source>
</evidence>
<reference evidence="9 10" key="1">
    <citation type="submission" date="2024-11" db="EMBL/GenBank/DDBJ databases">
        <title>Chromosome-level genome assembly of the freshwater bivalve Anodonta woodiana.</title>
        <authorList>
            <person name="Chen X."/>
        </authorList>
    </citation>
    <scope>NUCLEOTIDE SEQUENCE [LARGE SCALE GENOMIC DNA]</scope>
    <source>
        <strain evidence="9">MN2024</strain>
        <tissue evidence="9">Gills</tissue>
    </source>
</reference>
<keyword evidence="6" id="KW-0378">Hydrolase</keyword>
<dbReference type="PANTHER" id="PTHR22930:SF85">
    <property type="entry name" value="GH03217P-RELATED"/>
    <property type="match status" value="1"/>
</dbReference>
<dbReference type="GO" id="GO:0005634">
    <property type="term" value="C:nucleus"/>
    <property type="evidence" value="ECO:0007669"/>
    <property type="project" value="UniProtKB-SubCell"/>
</dbReference>
<evidence type="ECO:0000313" key="9">
    <source>
        <dbReference type="EMBL" id="KAL3862212.1"/>
    </source>
</evidence>
<evidence type="ECO:0000256" key="5">
    <source>
        <dbReference type="ARBA" id="ARBA00022723"/>
    </source>
</evidence>
<accession>A0ABD3VL33</accession>
<evidence type="ECO:0000256" key="7">
    <source>
        <dbReference type="ARBA" id="ARBA00023242"/>
    </source>
</evidence>
<dbReference type="AlphaFoldDB" id="A0ABD3VL33"/>
<evidence type="ECO:0000256" key="2">
    <source>
        <dbReference type="ARBA" id="ARBA00004123"/>
    </source>
</evidence>
<dbReference type="GO" id="GO:0046872">
    <property type="term" value="F:metal ion binding"/>
    <property type="evidence" value="ECO:0007669"/>
    <property type="project" value="UniProtKB-KW"/>
</dbReference>
<organism evidence="9 10">
    <name type="scientific">Sinanodonta woodiana</name>
    <name type="common">Chinese pond mussel</name>
    <name type="synonym">Anodonta woodiana</name>
    <dbReference type="NCBI Taxonomy" id="1069815"/>
    <lineage>
        <taxon>Eukaryota</taxon>
        <taxon>Metazoa</taxon>
        <taxon>Spiralia</taxon>
        <taxon>Lophotrochozoa</taxon>
        <taxon>Mollusca</taxon>
        <taxon>Bivalvia</taxon>
        <taxon>Autobranchia</taxon>
        <taxon>Heteroconchia</taxon>
        <taxon>Palaeoheterodonta</taxon>
        <taxon>Unionida</taxon>
        <taxon>Unionoidea</taxon>
        <taxon>Unionidae</taxon>
        <taxon>Unioninae</taxon>
        <taxon>Sinanodonta</taxon>
    </lineage>
</organism>
<name>A0ABD3VL33_SINWO</name>
<dbReference type="Pfam" id="PF13359">
    <property type="entry name" value="DDE_Tnp_4"/>
    <property type="match status" value="1"/>
</dbReference>
<protein>
    <recommendedName>
        <fullName evidence="8">DDE Tnp4 domain-containing protein</fullName>
    </recommendedName>
</protein>
<comment type="cofactor">
    <cofactor evidence="1">
        <name>a divalent metal cation</name>
        <dbReference type="ChEBI" id="CHEBI:60240"/>
    </cofactor>
</comment>
<comment type="similarity">
    <text evidence="3">Belongs to the HARBI1 family.</text>
</comment>
<gene>
    <name evidence="9" type="ORF">ACJMK2_008198</name>
</gene>
<evidence type="ECO:0000256" key="6">
    <source>
        <dbReference type="ARBA" id="ARBA00022801"/>
    </source>
</evidence>
<evidence type="ECO:0000256" key="3">
    <source>
        <dbReference type="ARBA" id="ARBA00006958"/>
    </source>
</evidence>
<keyword evidence="5" id="KW-0479">Metal-binding</keyword>
<evidence type="ECO:0000256" key="1">
    <source>
        <dbReference type="ARBA" id="ARBA00001968"/>
    </source>
</evidence>
<proteinExistence type="inferred from homology"/>
<dbReference type="InterPro" id="IPR045249">
    <property type="entry name" value="HARBI1-like"/>
</dbReference>
<sequence length="313" mass="35840">MAALNDTKVLLSICEGIWAIEYEDSDLVNKFNDSILLRILARRDDVAKVKCFAEKIMPNMDDHDFQFADALVRKDGGRDAVSPAKQLLVFMWHISNLESVRETANLFCISLVLSCVNSVAKVIANTVNKFIKWPAHDGRGFLSGSQLVNLVAGKRDYINRKGFPSVQRQIVVDDRILIPDAFVGWPGSTHDARALRNSPLYEKAENNQILRREFLVGDSAFPLKIWLQTPFRDNGHLTAQQRRYTRAISGVRQTVERAIGHLKGRFRRLTALMLKKYVILLWQHVYCITCVFKQMMISSFSLTWKRQRMQSVP</sequence>